<dbReference type="InterPro" id="IPR019533">
    <property type="entry name" value="Peptidase_S26"/>
</dbReference>
<dbReference type="EC" id="3.4.21.89" evidence="1"/>
<sequence length="171" mass="17824">MAAPSGVALIRSTVLNVAAVGGVLCIAWVVAALVFHLSLIMFRTGSMSPGIPAGSLALVRQIPATQARVGDVVTVDRSGQLPVTHRVVEVNAPAGAPAGAPVEIVLKGDANPTVDPAPYRVETVRLVLWSQPGLARVVVWLSDPVVIGSLTIAVAALVTWMFWPRGFPVRP</sequence>
<evidence type="ECO:0000313" key="5">
    <source>
        <dbReference type="Proteomes" id="UP001230951"/>
    </source>
</evidence>
<dbReference type="GO" id="GO:0006465">
    <property type="term" value="P:signal peptide processing"/>
    <property type="evidence" value="ECO:0007669"/>
    <property type="project" value="UniProtKB-UniRule"/>
</dbReference>
<keyword evidence="5" id="KW-1185">Reference proteome</keyword>
<evidence type="ECO:0000256" key="2">
    <source>
        <dbReference type="SAM" id="Phobius"/>
    </source>
</evidence>
<dbReference type="GO" id="GO:0004252">
    <property type="term" value="F:serine-type endopeptidase activity"/>
    <property type="evidence" value="ECO:0007669"/>
    <property type="project" value="UniProtKB-UniRule"/>
</dbReference>
<dbReference type="Proteomes" id="UP001230951">
    <property type="component" value="Unassembled WGS sequence"/>
</dbReference>
<dbReference type="NCBIfam" id="TIGR02228">
    <property type="entry name" value="sigpep_I_arch"/>
    <property type="match status" value="1"/>
</dbReference>
<dbReference type="CDD" id="cd06530">
    <property type="entry name" value="S26_SPase_I"/>
    <property type="match status" value="1"/>
</dbReference>
<protein>
    <recommendedName>
        <fullName evidence="1">Signal peptidase I</fullName>
        <ecNumber evidence="1">3.4.21.89</ecNumber>
    </recommendedName>
</protein>
<dbReference type="EMBL" id="JAUSTF010000004">
    <property type="protein sequence ID" value="MDQ0180919.1"/>
    <property type="molecule type" value="Genomic_DNA"/>
</dbReference>
<dbReference type="EMBL" id="JAUSRG010000003">
    <property type="protein sequence ID" value="MDP9904652.1"/>
    <property type="molecule type" value="Genomic_DNA"/>
</dbReference>
<comment type="caution">
    <text evidence="3">The sequence shown here is derived from an EMBL/GenBank/DDBJ whole genome shotgun (WGS) entry which is preliminary data.</text>
</comment>
<dbReference type="Proteomes" id="UP001242995">
    <property type="component" value="Unassembled WGS sequence"/>
</dbReference>
<evidence type="ECO:0000313" key="6">
    <source>
        <dbReference type="Proteomes" id="UP001242995"/>
    </source>
</evidence>
<dbReference type="RefSeq" id="WP_306960474.1">
    <property type="nucleotide sequence ID" value="NZ_JAUSRG010000003.1"/>
</dbReference>
<dbReference type="InterPro" id="IPR001733">
    <property type="entry name" value="Peptidase_S26B"/>
</dbReference>
<organism evidence="3 6">
    <name type="scientific">Arthrobacter bambusae</name>
    <dbReference type="NCBI Taxonomy" id="1338426"/>
    <lineage>
        <taxon>Bacteria</taxon>
        <taxon>Bacillati</taxon>
        <taxon>Actinomycetota</taxon>
        <taxon>Actinomycetes</taxon>
        <taxon>Micrococcales</taxon>
        <taxon>Micrococcaceae</taxon>
        <taxon>Arthrobacter</taxon>
    </lineage>
</organism>
<dbReference type="AlphaFoldDB" id="A0AAW8DG75"/>
<feature type="transmembrane region" description="Helical" evidence="2">
    <location>
        <begin position="137"/>
        <end position="163"/>
    </location>
</feature>
<name>A0AAW8DG75_9MICC</name>
<evidence type="ECO:0000256" key="1">
    <source>
        <dbReference type="NCBIfam" id="TIGR02228"/>
    </source>
</evidence>
<keyword evidence="2" id="KW-0472">Membrane</keyword>
<feature type="transmembrane region" description="Helical" evidence="2">
    <location>
        <begin position="20"/>
        <end position="42"/>
    </location>
</feature>
<dbReference type="GO" id="GO:0016020">
    <property type="term" value="C:membrane"/>
    <property type="evidence" value="ECO:0007669"/>
    <property type="project" value="UniProtKB-UniRule"/>
</dbReference>
<dbReference type="GO" id="GO:0009003">
    <property type="term" value="F:signal peptidase activity"/>
    <property type="evidence" value="ECO:0007669"/>
    <property type="project" value="UniProtKB-EC"/>
</dbReference>
<keyword evidence="3" id="KW-0378">Hydrolase</keyword>
<evidence type="ECO:0000313" key="4">
    <source>
        <dbReference type="EMBL" id="MDQ0180919.1"/>
    </source>
</evidence>
<proteinExistence type="predicted"/>
<keyword evidence="2" id="KW-0812">Transmembrane</keyword>
<gene>
    <name evidence="3" type="ORF">J2S90_001607</name>
    <name evidence="4" type="ORF">J2S93_002346</name>
</gene>
<keyword evidence="2" id="KW-1133">Transmembrane helix</keyword>
<accession>A0AAW8DG75</accession>
<reference evidence="3 5" key="1">
    <citation type="submission" date="2023-07" db="EMBL/GenBank/DDBJ databases">
        <title>Sorghum-associated microbial communities from plants grown in Nebraska, USA.</title>
        <authorList>
            <person name="Schachtman D."/>
        </authorList>
    </citation>
    <scope>NUCLEOTIDE SEQUENCE</scope>
    <source>
        <strain evidence="3">DS1006</strain>
        <strain evidence="4 5">DS1016</strain>
    </source>
</reference>
<evidence type="ECO:0000313" key="3">
    <source>
        <dbReference type="EMBL" id="MDP9904652.1"/>
    </source>
</evidence>